<feature type="signal peptide" evidence="1">
    <location>
        <begin position="1"/>
        <end position="16"/>
    </location>
</feature>
<reference evidence="2" key="1">
    <citation type="journal article" date="2020" name="Stud. Mycol.">
        <title>101 Dothideomycetes genomes: a test case for predicting lifestyles and emergence of pathogens.</title>
        <authorList>
            <person name="Haridas S."/>
            <person name="Albert R."/>
            <person name="Binder M."/>
            <person name="Bloem J."/>
            <person name="Labutti K."/>
            <person name="Salamov A."/>
            <person name="Andreopoulos B."/>
            <person name="Baker S."/>
            <person name="Barry K."/>
            <person name="Bills G."/>
            <person name="Bluhm B."/>
            <person name="Cannon C."/>
            <person name="Castanera R."/>
            <person name="Culley D."/>
            <person name="Daum C."/>
            <person name="Ezra D."/>
            <person name="Gonzalez J."/>
            <person name="Henrissat B."/>
            <person name="Kuo A."/>
            <person name="Liang C."/>
            <person name="Lipzen A."/>
            <person name="Lutzoni F."/>
            <person name="Magnuson J."/>
            <person name="Mondo S."/>
            <person name="Nolan M."/>
            <person name="Ohm R."/>
            <person name="Pangilinan J."/>
            <person name="Park H.-J."/>
            <person name="Ramirez L."/>
            <person name="Alfaro M."/>
            <person name="Sun H."/>
            <person name="Tritt A."/>
            <person name="Yoshinaga Y."/>
            <person name="Zwiers L.-H."/>
            <person name="Turgeon B."/>
            <person name="Goodwin S."/>
            <person name="Spatafora J."/>
            <person name="Crous P."/>
            <person name="Grigoriev I."/>
        </authorList>
    </citation>
    <scope>NUCLEOTIDE SEQUENCE</scope>
    <source>
        <strain evidence="2">CBS 115976</strain>
    </source>
</reference>
<accession>A0A6A6UNP6</accession>
<gene>
    <name evidence="2" type="ORF">BT63DRAFT_198376</name>
</gene>
<proteinExistence type="predicted"/>
<evidence type="ECO:0000313" key="2">
    <source>
        <dbReference type="EMBL" id="KAF2672524.1"/>
    </source>
</evidence>
<keyword evidence="3" id="KW-1185">Reference proteome</keyword>
<protein>
    <submittedName>
        <fullName evidence="2">Putative phosphoglycerate mutase family protein</fullName>
    </submittedName>
</protein>
<dbReference type="AlphaFoldDB" id="A0A6A6UNP6"/>
<sequence length="171" mass="18319">MRSSIIIASLLGLVAAGPPTVYLIRHGEKPDSGNGLSAQGVQRSQCLPNVFGYQSSYYIAKIIAQTPQSDGSQQRPYDTVVPLSQNLGIPIDTSCQRDDQKCVAKLVNNYTGSGNILICWEHDALSDIVQALGAKKVPTYPSSDYGIIWTDVSPYTSVDTSGVENCPGLPN</sequence>
<dbReference type="Proteomes" id="UP000799302">
    <property type="component" value="Unassembled WGS sequence"/>
</dbReference>
<evidence type="ECO:0000313" key="3">
    <source>
        <dbReference type="Proteomes" id="UP000799302"/>
    </source>
</evidence>
<evidence type="ECO:0000256" key="1">
    <source>
        <dbReference type="SAM" id="SignalP"/>
    </source>
</evidence>
<name>A0A6A6UNP6_9PEZI</name>
<feature type="chain" id="PRO_5025439754" evidence="1">
    <location>
        <begin position="17"/>
        <end position="171"/>
    </location>
</feature>
<keyword evidence="1" id="KW-0732">Signal</keyword>
<dbReference type="EMBL" id="MU004232">
    <property type="protein sequence ID" value="KAF2672524.1"/>
    <property type="molecule type" value="Genomic_DNA"/>
</dbReference>
<organism evidence="2 3">
    <name type="scientific">Microthyrium microscopicum</name>
    <dbReference type="NCBI Taxonomy" id="703497"/>
    <lineage>
        <taxon>Eukaryota</taxon>
        <taxon>Fungi</taxon>
        <taxon>Dikarya</taxon>
        <taxon>Ascomycota</taxon>
        <taxon>Pezizomycotina</taxon>
        <taxon>Dothideomycetes</taxon>
        <taxon>Dothideomycetes incertae sedis</taxon>
        <taxon>Microthyriales</taxon>
        <taxon>Microthyriaceae</taxon>
        <taxon>Microthyrium</taxon>
    </lineage>
</organism>
<dbReference type="OrthoDB" id="425925at2759"/>